<evidence type="ECO:0000313" key="7">
    <source>
        <dbReference type="Proteomes" id="UP000178759"/>
    </source>
</evidence>
<keyword evidence="2 5" id="KW-0812">Transmembrane</keyword>
<name>A0A1F6AGX9_9BACT</name>
<dbReference type="InterPro" id="IPR019109">
    <property type="entry name" value="MamF_MmsF"/>
</dbReference>
<evidence type="ECO:0000256" key="4">
    <source>
        <dbReference type="ARBA" id="ARBA00023136"/>
    </source>
</evidence>
<dbReference type="GO" id="GO:0016020">
    <property type="term" value="C:membrane"/>
    <property type="evidence" value="ECO:0007669"/>
    <property type="project" value="UniProtKB-SubCell"/>
</dbReference>
<keyword evidence="3 5" id="KW-1133">Transmembrane helix</keyword>
<proteinExistence type="predicted"/>
<evidence type="ECO:0008006" key="8">
    <source>
        <dbReference type="Google" id="ProtNLM"/>
    </source>
</evidence>
<feature type="transmembrane region" description="Helical" evidence="5">
    <location>
        <begin position="12"/>
        <end position="29"/>
    </location>
</feature>
<feature type="transmembrane region" description="Helical" evidence="5">
    <location>
        <begin position="41"/>
        <end position="60"/>
    </location>
</feature>
<accession>A0A1F6AGX9</accession>
<comment type="subcellular location">
    <subcellularLocation>
        <location evidence="1">Membrane</location>
        <topology evidence="1">Multi-pass membrane protein</topology>
    </subcellularLocation>
</comment>
<reference evidence="6 7" key="1">
    <citation type="journal article" date="2016" name="Nat. Commun.">
        <title>Thousands of microbial genomes shed light on interconnected biogeochemical processes in an aquifer system.</title>
        <authorList>
            <person name="Anantharaman K."/>
            <person name="Brown C.T."/>
            <person name="Hug L.A."/>
            <person name="Sharon I."/>
            <person name="Castelle C.J."/>
            <person name="Probst A.J."/>
            <person name="Thomas B.C."/>
            <person name="Singh A."/>
            <person name="Wilkins M.J."/>
            <person name="Karaoz U."/>
            <person name="Brodie E.L."/>
            <person name="Williams K.H."/>
            <person name="Hubbard S.S."/>
            <person name="Banfield J.F."/>
        </authorList>
    </citation>
    <scope>NUCLEOTIDE SEQUENCE [LARGE SCALE GENOMIC DNA]</scope>
</reference>
<protein>
    <recommendedName>
        <fullName evidence="8">DUF4870 domain-containing protein</fullName>
    </recommendedName>
</protein>
<evidence type="ECO:0000313" key="6">
    <source>
        <dbReference type="EMBL" id="OGG24009.1"/>
    </source>
</evidence>
<dbReference type="STRING" id="1798392.A3A79_02320"/>
<gene>
    <name evidence="6" type="ORF">A3A79_02320</name>
</gene>
<organism evidence="6 7">
    <name type="scientific">Candidatus Gottesmanbacteria bacterium RIFCSPLOWO2_01_FULL_43_11b</name>
    <dbReference type="NCBI Taxonomy" id="1798392"/>
    <lineage>
        <taxon>Bacteria</taxon>
        <taxon>Candidatus Gottesmaniibacteriota</taxon>
    </lineage>
</organism>
<evidence type="ECO:0000256" key="3">
    <source>
        <dbReference type="ARBA" id="ARBA00022989"/>
    </source>
</evidence>
<dbReference type="EMBL" id="MFJV01000001">
    <property type="protein sequence ID" value="OGG24009.1"/>
    <property type="molecule type" value="Genomic_DNA"/>
</dbReference>
<evidence type="ECO:0000256" key="1">
    <source>
        <dbReference type="ARBA" id="ARBA00004141"/>
    </source>
</evidence>
<dbReference type="Pfam" id="PF09685">
    <property type="entry name" value="MamF_MmsF"/>
    <property type="match status" value="1"/>
</dbReference>
<dbReference type="AlphaFoldDB" id="A0A1F6AGX9"/>
<sequence>MVQSQGNENLMAAASYLLGFLTGIIFLLIEKQSKFVRFHAMQSTILFGGIFIANIALGFIPFLGWLVGLLLTFTGFILWIVCMWKAFQGELYKVPYVGGMAEKQLAKMAK</sequence>
<dbReference type="PANTHER" id="PTHR36460:SF1">
    <property type="entry name" value="UPF0132 DOMAIN PROTEIN (AFU_ORTHOLOGUE AFUA_3G10255)"/>
    <property type="match status" value="1"/>
</dbReference>
<dbReference type="PANTHER" id="PTHR36460">
    <property type="entry name" value="UPF0132 DOMAIN PROTEIN (AFU_ORTHOLOGUE AFUA_3G10255)"/>
    <property type="match status" value="1"/>
</dbReference>
<keyword evidence="4 5" id="KW-0472">Membrane</keyword>
<feature type="transmembrane region" description="Helical" evidence="5">
    <location>
        <begin position="66"/>
        <end position="87"/>
    </location>
</feature>
<dbReference type="Proteomes" id="UP000178759">
    <property type="component" value="Unassembled WGS sequence"/>
</dbReference>
<evidence type="ECO:0000256" key="2">
    <source>
        <dbReference type="ARBA" id="ARBA00022692"/>
    </source>
</evidence>
<evidence type="ECO:0000256" key="5">
    <source>
        <dbReference type="SAM" id="Phobius"/>
    </source>
</evidence>
<comment type="caution">
    <text evidence="6">The sequence shown here is derived from an EMBL/GenBank/DDBJ whole genome shotgun (WGS) entry which is preliminary data.</text>
</comment>